<gene>
    <name evidence="7" type="ORF">MFMK1_001491</name>
</gene>
<accession>A0AAU0UNB5</accession>
<dbReference type="PROSITE" id="PS00198">
    <property type="entry name" value="4FE4S_FER_1"/>
    <property type="match status" value="1"/>
</dbReference>
<dbReference type="SUPFAM" id="SSF54862">
    <property type="entry name" value="4Fe-4S ferredoxins"/>
    <property type="match status" value="1"/>
</dbReference>
<dbReference type="PROSITE" id="PS51379">
    <property type="entry name" value="4FE4S_FER_2"/>
    <property type="match status" value="2"/>
</dbReference>
<keyword evidence="2" id="KW-0479">Metal-binding</keyword>
<dbReference type="InterPro" id="IPR017896">
    <property type="entry name" value="4Fe4S_Fe-S-bd"/>
</dbReference>
<dbReference type="InterPro" id="IPR029479">
    <property type="entry name" value="Nitroreductase"/>
</dbReference>
<name>A0AAU0UNB5_9FIRM</name>
<keyword evidence="3" id="KW-0560">Oxidoreductase</keyword>
<feature type="domain" description="4Fe-4S ferredoxin-type" evidence="6">
    <location>
        <begin position="3"/>
        <end position="22"/>
    </location>
</feature>
<evidence type="ECO:0000256" key="1">
    <source>
        <dbReference type="ARBA" id="ARBA00007118"/>
    </source>
</evidence>
<organism evidence="7 8">
    <name type="scientific">Metallumcola ferriviriculae</name>
    <dbReference type="NCBI Taxonomy" id="3039180"/>
    <lineage>
        <taxon>Bacteria</taxon>
        <taxon>Bacillati</taxon>
        <taxon>Bacillota</taxon>
        <taxon>Clostridia</taxon>
        <taxon>Neomoorellales</taxon>
        <taxon>Desulfitibacteraceae</taxon>
        <taxon>Metallumcola</taxon>
    </lineage>
</organism>
<evidence type="ECO:0000313" key="7">
    <source>
        <dbReference type="EMBL" id="WRO21681.1"/>
    </source>
</evidence>
<comment type="similarity">
    <text evidence="1">Belongs to the nitroreductase family.</text>
</comment>
<dbReference type="RefSeq" id="WP_366924512.1">
    <property type="nucleotide sequence ID" value="NZ_CP121694.1"/>
</dbReference>
<dbReference type="InterPro" id="IPR000415">
    <property type="entry name" value="Nitroreductase-like"/>
</dbReference>
<evidence type="ECO:0000256" key="2">
    <source>
        <dbReference type="ARBA" id="ARBA00022723"/>
    </source>
</evidence>
<dbReference type="PANTHER" id="PTHR43673">
    <property type="entry name" value="NAD(P)H NITROREDUCTASE YDGI-RELATED"/>
    <property type="match status" value="1"/>
</dbReference>
<dbReference type="Pfam" id="PF00881">
    <property type="entry name" value="Nitroreductase"/>
    <property type="match status" value="1"/>
</dbReference>
<evidence type="ECO:0000256" key="4">
    <source>
        <dbReference type="ARBA" id="ARBA00023004"/>
    </source>
</evidence>
<dbReference type="GO" id="GO:0046872">
    <property type="term" value="F:metal ion binding"/>
    <property type="evidence" value="ECO:0007669"/>
    <property type="project" value="UniProtKB-KW"/>
</dbReference>
<dbReference type="KEGG" id="dbc:MFMK1_001491"/>
<dbReference type="GO" id="GO:0016491">
    <property type="term" value="F:oxidoreductase activity"/>
    <property type="evidence" value="ECO:0007669"/>
    <property type="project" value="UniProtKB-KW"/>
</dbReference>
<evidence type="ECO:0000313" key="8">
    <source>
        <dbReference type="Proteomes" id="UP001329915"/>
    </source>
</evidence>
<sequence>MSKNFIIDEKLCTCCGLCVKECVRHVKIPHQNHVNPQNPACSKCYHCLTVCPNEAIKVKDTDTDIAPDFDNQLLTSIDEDNLMQFFSFRRSHRKYEKKMVDERTLEKLVSAASYIPSGGNSHSYEFTVIKSEQVKKALKKELAAFYARKNTIINNALLRNIAALFTNASTRGFLKDPAYRNRMKDLFNRISTGEDPLFYGAPVIIIIHSKEEVPTPKEDSILAGYNMTLMAQALGLGTCFVTLAQKAINSSSQCKKILNLSKEDNINAVLLLGYPLVNYLRPAPRFRKEIKCL</sequence>
<dbReference type="EMBL" id="CP121694">
    <property type="protein sequence ID" value="WRO21681.1"/>
    <property type="molecule type" value="Genomic_DNA"/>
</dbReference>
<protein>
    <submittedName>
        <fullName evidence="7">Nitroreductase family protein</fullName>
    </submittedName>
</protein>
<dbReference type="AlphaFoldDB" id="A0AAU0UNB5"/>
<evidence type="ECO:0000256" key="3">
    <source>
        <dbReference type="ARBA" id="ARBA00023002"/>
    </source>
</evidence>
<dbReference type="SUPFAM" id="SSF55469">
    <property type="entry name" value="FMN-dependent nitroreductase-like"/>
    <property type="match status" value="1"/>
</dbReference>
<dbReference type="Gene3D" id="3.30.70.20">
    <property type="match status" value="1"/>
</dbReference>
<keyword evidence="8" id="KW-1185">Reference proteome</keyword>
<evidence type="ECO:0000259" key="6">
    <source>
        <dbReference type="PROSITE" id="PS51379"/>
    </source>
</evidence>
<reference evidence="7 8" key="1">
    <citation type="submission" date="2023-04" db="EMBL/GenBank/DDBJ databases">
        <authorList>
            <person name="Hsu D."/>
        </authorList>
    </citation>
    <scope>NUCLEOTIDE SEQUENCE [LARGE SCALE GENOMIC DNA]</scope>
    <source>
        <strain evidence="7 8">MK1</strain>
    </source>
</reference>
<feature type="domain" description="4Fe-4S ferredoxin-type" evidence="6">
    <location>
        <begin position="30"/>
        <end position="61"/>
    </location>
</feature>
<dbReference type="InterPro" id="IPR017900">
    <property type="entry name" value="4Fe4S_Fe_S_CS"/>
</dbReference>
<dbReference type="Gene3D" id="3.40.109.10">
    <property type="entry name" value="NADH Oxidase"/>
    <property type="match status" value="1"/>
</dbReference>
<evidence type="ECO:0000256" key="5">
    <source>
        <dbReference type="ARBA" id="ARBA00023014"/>
    </source>
</evidence>
<dbReference type="Proteomes" id="UP001329915">
    <property type="component" value="Chromosome"/>
</dbReference>
<keyword evidence="4" id="KW-0408">Iron</keyword>
<proteinExistence type="inferred from homology"/>
<keyword evidence="5" id="KW-0411">Iron-sulfur</keyword>
<dbReference type="PANTHER" id="PTHR43673:SF10">
    <property type="entry name" value="NADH DEHYDROGENASE_NAD(P)H NITROREDUCTASE XCC3605-RELATED"/>
    <property type="match status" value="1"/>
</dbReference>
<dbReference type="GO" id="GO:0051536">
    <property type="term" value="F:iron-sulfur cluster binding"/>
    <property type="evidence" value="ECO:0007669"/>
    <property type="project" value="UniProtKB-KW"/>
</dbReference>